<name>A0A662ZEC8_9GAMM</name>
<evidence type="ECO:0000256" key="2">
    <source>
        <dbReference type="ARBA" id="ARBA00004065"/>
    </source>
</evidence>
<dbReference type="GO" id="GO:0003676">
    <property type="term" value="F:nucleic acid binding"/>
    <property type="evidence" value="ECO:0007669"/>
    <property type="project" value="InterPro"/>
</dbReference>
<dbReference type="EMBL" id="FOXF01000002">
    <property type="protein sequence ID" value="SFP00611.1"/>
    <property type="molecule type" value="Genomic_DNA"/>
</dbReference>
<evidence type="ECO:0000313" key="14">
    <source>
        <dbReference type="Proteomes" id="UP000243745"/>
    </source>
</evidence>
<evidence type="ECO:0000256" key="8">
    <source>
        <dbReference type="ARBA" id="ARBA00022759"/>
    </source>
</evidence>
<dbReference type="PROSITE" id="PS50879">
    <property type="entry name" value="RNASE_H_1"/>
    <property type="match status" value="1"/>
</dbReference>
<gene>
    <name evidence="11" type="primary">rnhA</name>
    <name evidence="13" type="ORF">SAMN02910344_00150</name>
</gene>
<dbReference type="GO" id="GO:0004523">
    <property type="term" value="F:RNA-DNA hybrid ribonuclease activity"/>
    <property type="evidence" value="ECO:0007669"/>
    <property type="project" value="UniProtKB-UniRule"/>
</dbReference>
<evidence type="ECO:0000313" key="13">
    <source>
        <dbReference type="EMBL" id="SFP00611.1"/>
    </source>
</evidence>
<comment type="subcellular location">
    <subcellularLocation>
        <location evidence="11">Cytoplasm</location>
    </subcellularLocation>
</comment>
<proteinExistence type="inferred from homology"/>
<keyword evidence="14" id="KW-1185">Reference proteome</keyword>
<evidence type="ECO:0000256" key="6">
    <source>
        <dbReference type="ARBA" id="ARBA00022722"/>
    </source>
</evidence>
<dbReference type="Gene3D" id="3.30.420.10">
    <property type="entry name" value="Ribonuclease H-like superfamily/Ribonuclease H"/>
    <property type="match status" value="1"/>
</dbReference>
<evidence type="ECO:0000256" key="10">
    <source>
        <dbReference type="ARBA" id="ARBA00022842"/>
    </source>
</evidence>
<dbReference type="EC" id="3.1.26.4" evidence="5 11"/>
<evidence type="ECO:0000256" key="9">
    <source>
        <dbReference type="ARBA" id="ARBA00022801"/>
    </source>
</evidence>
<dbReference type="GO" id="GO:0005737">
    <property type="term" value="C:cytoplasm"/>
    <property type="evidence" value="ECO:0007669"/>
    <property type="project" value="UniProtKB-SubCell"/>
</dbReference>
<feature type="binding site" evidence="11">
    <location>
        <position position="61"/>
    </location>
    <ligand>
        <name>Mg(2+)</name>
        <dbReference type="ChEBI" id="CHEBI:18420"/>
        <label>1</label>
    </ligand>
</feature>
<feature type="binding site" evidence="11">
    <location>
        <position position="23"/>
    </location>
    <ligand>
        <name>Mg(2+)</name>
        <dbReference type="ChEBI" id="CHEBI:18420"/>
        <label>2</label>
    </ligand>
</feature>
<dbReference type="InterPro" id="IPR036397">
    <property type="entry name" value="RNaseH_sf"/>
</dbReference>
<dbReference type="PANTHER" id="PTHR10642">
    <property type="entry name" value="RIBONUCLEASE H1"/>
    <property type="match status" value="1"/>
</dbReference>
<reference evidence="13 14" key="1">
    <citation type="submission" date="2016-10" db="EMBL/GenBank/DDBJ databases">
        <authorList>
            <person name="Varghese N."/>
            <person name="Submissions S."/>
        </authorList>
    </citation>
    <scope>NUCLEOTIDE SEQUENCE [LARGE SCALE GENOMIC DNA]</scope>
    <source>
        <strain evidence="13 14">DSM 1361</strain>
    </source>
</reference>
<evidence type="ECO:0000256" key="7">
    <source>
        <dbReference type="ARBA" id="ARBA00022723"/>
    </source>
</evidence>
<keyword evidence="10 11" id="KW-0460">Magnesium</keyword>
<evidence type="ECO:0000256" key="11">
    <source>
        <dbReference type="HAMAP-Rule" id="MF_00042"/>
    </source>
</evidence>
<dbReference type="CDD" id="cd09278">
    <property type="entry name" value="RNase_HI_prokaryote_like"/>
    <property type="match status" value="1"/>
</dbReference>
<comment type="similarity">
    <text evidence="3 11">Belongs to the RNase H family.</text>
</comment>
<dbReference type="HAMAP" id="MF_00042">
    <property type="entry name" value="RNase_H"/>
    <property type="match status" value="1"/>
</dbReference>
<dbReference type="InterPro" id="IPR012337">
    <property type="entry name" value="RNaseH-like_sf"/>
</dbReference>
<dbReference type="InterPro" id="IPR050092">
    <property type="entry name" value="RNase_H"/>
</dbReference>
<evidence type="ECO:0000256" key="1">
    <source>
        <dbReference type="ARBA" id="ARBA00000077"/>
    </source>
</evidence>
<evidence type="ECO:0000256" key="3">
    <source>
        <dbReference type="ARBA" id="ARBA00005300"/>
    </source>
</evidence>
<keyword evidence="9 11" id="KW-0378">Hydrolase</keyword>
<keyword evidence="6 11" id="KW-0540">Nuclease</keyword>
<dbReference type="GO" id="GO:0043137">
    <property type="term" value="P:DNA replication, removal of RNA primer"/>
    <property type="evidence" value="ECO:0007669"/>
    <property type="project" value="TreeGrafter"/>
</dbReference>
<evidence type="ECO:0000256" key="5">
    <source>
        <dbReference type="ARBA" id="ARBA00012180"/>
    </source>
</evidence>
<dbReference type="InterPro" id="IPR002156">
    <property type="entry name" value="RNaseH_domain"/>
</dbReference>
<dbReference type="PANTHER" id="PTHR10642:SF26">
    <property type="entry name" value="RIBONUCLEASE H1"/>
    <property type="match status" value="1"/>
</dbReference>
<comment type="catalytic activity">
    <reaction evidence="1 11">
        <text>Endonucleolytic cleavage to 5'-phosphomonoester.</text>
        <dbReference type="EC" id="3.1.26.4"/>
    </reaction>
</comment>
<comment type="function">
    <text evidence="2 11">Endonuclease that specifically degrades the RNA of RNA-DNA hybrids.</text>
</comment>
<dbReference type="Proteomes" id="UP000243745">
    <property type="component" value="Unassembled WGS sequence"/>
</dbReference>
<dbReference type="NCBIfam" id="NF001236">
    <property type="entry name" value="PRK00203.1"/>
    <property type="match status" value="1"/>
</dbReference>
<keyword evidence="7 11" id="KW-0479">Metal-binding</keyword>
<dbReference type="InterPro" id="IPR022892">
    <property type="entry name" value="RNaseHI"/>
</dbReference>
<feature type="binding site" evidence="11">
    <location>
        <position position="142"/>
    </location>
    <ligand>
        <name>Mg(2+)</name>
        <dbReference type="ChEBI" id="CHEBI:18420"/>
        <label>2</label>
    </ligand>
</feature>
<comment type="subunit">
    <text evidence="4 11">Monomer.</text>
</comment>
<accession>A0A662ZEC8</accession>
<keyword evidence="11" id="KW-0963">Cytoplasm</keyword>
<dbReference type="AlphaFoldDB" id="A0A662ZEC8"/>
<feature type="domain" description="RNase H type-1" evidence="12">
    <location>
        <begin position="14"/>
        <end position="150"/>
    </location>
</feature>
<feature type="binding site" evidence="11">
    <location>
        <position position="23"/>
    </location>
    <ligand>
        <name>Mg(2+)</name>
        <dbReference type="ChEBI" id="CHEBI:18420"/>
        <label>1</label>
    </ligand>
</feature>
<comment type="cofactor">
    <cofactor evidence="11">
        <name>Mg(2+)</name>
        <dbReference type="ChEBI" id="CHEBI:18420"/>
    </cofactor>
    <text evidence="11">Binds 1 Mg(2+) ion per subunit. May bind a second metal ion at a regulatory site, or after substrate binding.</text>
</comment>
<feature type="binding site" evidence="11">
    <location>
        <position position="83"/>
    </location>
    <ligand>
        <name>Mg(2+)</name>
        <dbReference type="ChEBI" id="CHEBI:18420"/>
        <label>1</label>
    </ligand>
</feature>
<evidence type="ECO:0000259" key="12">
    <source>
        <dbReference type="PROSITE" id="PS50879"/>
    </source>
</evidence>
<dbReference type="Pfam" id="PF00075">
    <property type="entry name" value="RNase_H"/>
    <property type="match status" value="1"/>
</dbReference>
<dbReference type="RefSeq" id="WP_093139997.1">
    <property type="nucleotide sequence ID" value="NZ_FOXF01000002.1"/>
</dbReference>
<evidence type="ECO:0000256" key="4">
    <source>
        <dbReference type="ARBA" id="ARBA00011245"/>
    </source>
</evidence>
<sequence length="164" mass="18842">MENVNTNQETNNNNLKEVTIYTDGSCLGNPGKGGYCAILFYKEHKKVLSAGYKLTTNNRMELLAVITALSALKMPCRVNLFSDSKYVIDGITKWIASWKKRNWKNVQNVDLWKQLSEITSKHMITWNWVKGHDNDIYNNECDEFARKAAQGEDLLQDEGYRNTV</sequence>
<dbReference type="GO" id="GO:0000287">
    <property type="term" value="F:magnesium ion binding"/>
    <property type="evidence" value="ECO:0007669"/>
    <property type="project" value="UniProtKB-UniRule"/>
</dbReference>
<organism evidence="13 14">
    <name type="scientific">Ruminobacter amylophilus</name>
    <dbReference type="NCBI Taxonomy" id="867"/>
    <lineage>
        <taxon>Bacteria</taxon>
        <taxon>Pseudomonadati</taxon>
        <taxon>Pseudomonadota</taxon>
        <taxon>Gammaproteobacteria</taxon>
        <taxon>Aeromonadales</taxon>
        <taxon>Succinivibrionaceae</taxon>
        <taxon>Ruminobacter</taxon>
    </lineage>
</organism>
<dbReference type="SUPFAM" id="SSF53098">
    <property type="entry name" value="Ribonuclease H-like"/>
    <property type="match status" value="1"/>
</dbReference>
<dbReference type="OrthoDB" id="7845843at2"/>
<dbReference type="FunFam" id="3.30.420.10:FF:000089">
    <property type="entry name" value="Ribonuclease H"/>
    <property type="match status" value="1"/>
</dbReference>
<protein>
    <recommendedName>
        <fullName evidence="5 11">Ribonuclease H</fullName>
        <shortName evidence="11">RNase H</shortName>
        <ecNumber evidence="5 11">3.1.26.4</ecNumber>
    </recommendedName>
</protein>
<keyword evidence="8 11" id="KW-0255">Endonuclease</keyword>